<dbReference type="HOGENOM" id="CLU_041459_0_0_1"/>
<keyword evidence="3" id="KW-1185">Reference proteome</keyword>
<dbReference type="Proteomes" id="UP000027238">
    <property type="component" value="Unassembled WGS sequence"/>
</dbReference>
<evidence type="ECO:0000313" key="2">
    <source>
        <dbReference type="EMBL" id="KDN71087.1"/>
    </source>
</evidence>
<reference evidence="3" key="1">
    <citation type="journal article" date="2014" name="Genome Announc.">
        <title>Draft genome sequence of Colletotrichum sublineola, a destructive pathogen of cultivated sorghum.</title>
        <authorList>
            <person name="Baroncelli R."/>
            <person name="Sanz-Martin J.M."/>
            <person name="Rech G.E."/>
            <person name="Sukno S.A."/>
            <person name="Thon M.R."/>
        </authorList>
    </citation>
    <scope>NUCLEOTIDE SEQUENCE [LARGE SCALE GENOMIC DNA]</scope>
    <source>
        <strain evidence="3">TX430BB</strain>
    </source>
</reference>
<dbReference type="PANTHER" id="PTHR31642:SF310">
    <property type="entry name" value="FATTY ALCOHOL:CAFFEOYL-COA ACYLTRANSFERASE"/>
    <property type="match status" value="1"/>
</dbReference>
<name>A0A066XQD3_COLSU</name>
<accession>A0A066XQD3</accession>
<dbReference type="Pfam" id="PF02458">
    <property type="entry name" value="Transferase"/>
    <property type="match status" value="3"/>
</dbReference>
<comment type="caution">
    <text evidence="2">The sequence shown here is derived from an EMBL/GenBank/DDBJ whole genome shotgun (WGS) entry which is preliminary data.</text>
</comment>
<sequence length="541" mass="59360">MAPTSAANQTVHHIEATQRVFPHRQSNSPTTSRLSVIDATVARFTPTAAIWLYDKPTTGNILPQDLSNSISHALSQTLVDYPHFAGQIQWATKDLVKDDIVPRHLGRPVVVHGTSDDPGVELVVVNYDMDLDCVVPSRDERAAHLKQWNASGFPQSDFLPPTKIALMSLNAIEGLPAMAVQLTAFRCGGLGISAKISHPLADATALANFMHLWAARSRILLGGKVEPGYLESLKPIFIPSQLDQVAGLRRGSPPDPEKVAKARSLPMHRFDWWAEDAPGYPAVVKPSSQATMPPPDELRTIELSPSTFPPWKTWNTGAPVDRVQIRFTADELIRMKDAAQASLPDSLNSLRISRLDATLGHIWTLMNRARGYQGHGESVYMNITLGLRSRVSPPLPSNFVGSPLLLGYIEKTGDEAASEELGSTARAIRQMMSRFTPDAVAAYIHDAAHEVSPQRLWQGFVGSHHTLVTSWVRTNAYEVDFLGTGGLARYVQGVMPKIDGLVQVMDVADTGDFDVSLCMEHDAMGRLLKDPLLRRYDISNV</sequence>
<dbReference type="GO" id="GO:0044550">
    <property type="term" value="P:secondary metabolite biosynthetic process"/>
    <property type="evidence" value="ECO:0007669"/>
    <property type="project" value="TreeGrafter"/>
</dbReference>
<dbReference type="STRING" id="1173701.A0A066XQD3"/>
<dbReference type="PANTHER" id="PTHR31642">
    <property type="entry name" value="TRICHOTHECENE 3-O-ACETYLTRANSFERASE"/>
    <property type="match status" value="1"/>
</dbReference>
<dbReference type="Gene3D" id="3.30.559.10">
    <property type="entry name" value="Chloramphenicol acetyltransferase-like domain"/>
    <property type="match status" value="2"/>
</dbReference>
<evidence type="ECO:0000256" key="1">
    <source>
        <dbReference type="ARBA" id="ARBA00022679"/>
    </source>
</evidence>
<dbReference type="InterPro" id="IPR023213">
    <property type="entry name" value="CAT-like_dom_sf"/>
</dbReference>
<dbReference type="OrthoDB" id="444127at2759"/>
<keyword evidence="1 2" id="KW-0808">Transferase</keyword>
<evidence type="ECO:0000313" key="3">
    <source>
        <dbReference type="Proteomes" id="UP000027238"/>
    </source>
</evidence>
<dbReference type="OMA" id="FPQWAGQ"/>
<gene>
    <name evidence="2" type="ORF">CSUB01_10151</name>
</gene>
<dbReference type="EMBL" id="JMSE01000253">
    <property type="protein sequence ID" value="KDN71087.1"/>
    <property type="molecule type" value="Genomic_DNA"/>
</dbReference>
<dbReference type="InterPro" id="IPR050317">
    <property type="entry name" value="Plant_Fungal_Acyltransferase"/>
</dbReference>
<dbReference type="AlphaFoldDB" id="A0A066XQD3"/>
<protein>
    <submittedName>
        <fullName evidence="2">Putative transferase</fullName>
    </submittedName>
</protein>
<dbReference type="GO" id="GO:0016747">
    <property type="term" value="F:acyltransferase activity, transferring groups other than amino-acyl groups"/>
    <property type="evidence" value="ECO:0007669"/>
    <property type="project" value="TreeGrafter"/>
</dbReference>
<dbReference type="eggNOG" id="ENOG502QVMC">
    <property type="taxonomic scope" value="Eukaryota"/>
</dbReference>
<proteinExistence type="predicted"/>
<organism evidence="2 3">
    <name type="scientific">Colletotrichum sublineola</name>
    <name type="common">Sorghum anthracnose fungus</name>
    <dbReference type="NCBI Taxonomy" id="1173701"/>
    <lineage>
        <taxon>Eukaryota</taxon>
        <taxon>Fungi</taxon>
        <taxon>Dikarya</taxon>
        <taxon>Ascomycota</taxon>
        <taxon>Pezizomycotina</taxon>
        <taxon>Sordariomycetes</taxon>
        <taxon>Hypocreomycetidae</taxon>
        <taxon>Glomerellales</taxon>
        <taxon>Glomerellaceae</taxon>
        <taxon>Colletotrichum</taxon>
        <taxon>Colletotrichum graminicola species complex</taxon>
    </lineage>
</organism>